<dbReference type="InterPro" id="IPR041268">
    <property type="entry name" value="HU-CCDC81_bac_2"/>
</dbReference>
<keyword evidence="1" id="KW-0175">Coiled coil</keyword>
<dbReference type="Pfam" id="PF18175">
    <property type="entry name" value="HU-CCDC81_bac_2"/>
    <property type="match status" value="1"/>
</dbReference>
<reference evidence="6" key="1">
    <citation type="submission" date="2022-03" db="EMBL/GenBank/DDBJ databases">
        <authorList>
            <person name="Woo C.Y."/>
        </authorList>
    </citation>
    <scope>NUCLEOTIDE SEQUENCE</scope>
    <source>
        <strain evidence="6">CYS-01</strain>
    </source>
</reference>
<keyword evidence="3" id="KW-0472">Membrane</keyword>
<evidence type="ECO:0008006" key="8">
    <source>
        <dbReference type="Google" id="ProtNLM"/>
    </source>
</evidence>
<dbReference type="Pfam" id="PF18174">
    <property type="entry name" value="HU-CCDC81_bac_1"/>
    <property type="match status" value="1"/>
</dbReference>
<feature type="transmembrane region" description="Helical" evidence="3">
    <location>
        <begin position="281"/>
        <end position="299"/>
    </location>
</feature>
<feature type="compositionally biased region" description="Polar residues" evidence="2">
    <location>
        <begin position="156"/>
        <end position="169"/>
    </location>
</feature>
<evidence type="ECO:0000259" key="4">
    <source>
        <dbReference type="Pfam" id="PF18174"/>
    </source>
</evidence>
<dbReference type="InterPro" id="IPR036680">
    <property type="entry name" value="SPOR-like_sf"/>
</dbReference>
<protein>
    <recommendedName>
        <fullName evidence="8">SPOR domain-containing protein</fullName>
    </recommendedName>
</protein>
<keyword evidence="3" id="KW-0812">Transmembrane</keyword>
<evidence type="ECO:0000313" key="6">
    <source>
        <dbReference type="EMBL" id="MCJ0743928.1"/>
    </source>
</evidence>
<proteinExistence type="predicted"/>
<evidence type="ECO:0000256" key="1">
    <source>
        <dbReference type="SAM" id="Coils"/>
    </source>
</evidence>
<feature type="compositionally biased region" description="Basic and acidic residues" evidence="2">
    <location>
        <begin position="140"/>
        <end position="155"/>
    </location>
</feature>
<feature type="domain" description="CCDC81-like prokaryotic HU" evidence="5">
    <location>
        <begin position="60"/>
        <end position="126"/>
    </location>
</feature>
<sequence>MDILQYLLELLQSHKEVGIDGLGTIYKQKKPGRYDVDTHMFLPPSYILAFTTEIKEDENLLSYVTAKRNISVDSAKYFIAQFVNDIHKELEQKGEFKLEGIGKLSNQNGSLSFSPESSVNTGFDYYALPAVSENASAPDTEEHIPAPLPVEEKTDTSLSEENSIPTETEQASEEVKSEETAHTVNDIPEQREEPVNEALSAENIPAQEEIFEEISEAPLTTQTKTETQSEGFNNQIETVEKSYDEVENELANDFDKAFEQRQSGTDYTEDEPVKSGSGLKIFFIILLVLLLLGAIAYFVRPDLFNFSKNNKPVGTLPAHQGKAVQTQADSLSLADSIMRAAHQAGLKVEPSKDTLKVTTQVKPLQLTTYEVIGAAFATQKEVDDFIHTMKNKGIDAKVIPAMPGKIYKKVSIASYSNIDSAKKDLKELRAKFKNPELYIFINEHK</sequence>
<dbReference type="InterPro" id="IPR040495">
    <property type="entry name" value="HU-CCDC81_bac_1"/>
</dbReference>
<evidence type="ECO:0000313" key="7">
    <source>
        <dbReference type="Proteomes" id="UP001165460"/>
    </source>
</evidence>
<evidence type="ECO:0000256" key="2">
    <source>
        <dbReference type="SAM" id="MobiDB-lite"/>
    </source>
</evidence>
<dbReference type="RefSeq" id="WP_243363277.1">
    <property type="nucleotide sequence ID" value="NZ_JALGBH010000002.1"/>
</dbReference>
<evidence type="ECO:0000259" key="5">
    <source>
        <dbReference type="Pfam" id="PF18175"/>
    </source>
</evidence>
<keyword evidence="3" id="KW-1133">Transmembrane helix</keyword>
<dbReference type="Proteomes" id="UP001165460">
    <property type="component" value="Unassembled WGS sequence"/>
</dbReference>
<keyword evidence="7" id="KW-1185">Reference proteome</keyword>
<feature type="coiled-coil region" evidence="1">
    <location>
        <begin position="229"/>
        <end position="256"/>
    </location>
</feature>
<organism evidence="6 7">
    <name type="scientific">Pedobacter montanisoli</name>
    <dbReference type="NCBI Taxonomy" id="2923277"/>
    <lineage>
        <taxon>Bacteria</taxon>
        <taxon>Pseudomonadati</taxon>
        <taxon>Bacteroidota</taxon>
        <taxon>Sphingobacteriia</taxon>
        <taxon>Sphingobacteriales</taxon>
        <taxon>Sphingobacteriaceae</taxon>
        <taxon>Pedobacter</taxon>
    </lineage>
</organism>
<gene>
    <name evidence="6" type="ORF">MMF97_14510</name>
</gene>
<evidence type="ECO:0000256" key="3">
    <source>
        <dbReference type="SAM" id="Phobius"/>
    </source>
</evidence>
<feature type="region of interest" description="Disordered" evidence="2">
    <location>
        <begin position="134"/>
        <end position="183"/>
    </location>
</feature>
<name>A0ABT0A052_9SPHI</name>
<comment type="caution">
    <text evidence="6">The sequence shown here is derived from an EMBL/GenBank/DDBJ whole genome shotgun (WGS) entry which is preliminary data.</text>
</comment>
<feature type="domain" description="CCDC81-like prokaryotic HU" evidence="4">
    <location>
        <begin position="3"/>
        <end position="57"/>
    </location>
</feature>
<dbReference type="EMBL" id="JALGBH010000002">
    <property type="protein sequence ID" value="MCJ0743928.1"/>
    <property type="molecule type" value="Genomic_DNA"/>
</dbReference>
<dbReference type="SUPFAM" id="SSF110997">
    <property type="entry name" value="Sporulation related repeat"/>
    <property type="match status" value="1"/>
</dbReference>
<accession>A0ABT0A052</accession>